<reference evidence="2 3" key="1">
    <citation type="submission" date="2019-10" db="EMBL/GenBank/DDBJ databases">
        <title>Nocardia macrotermitis sp. nov. and Nocardia aurantia sp. nov., isolated from the gut of fungus growing-termite Macrotermes natalensis.</title>
        <authorList>
            <person name="Benndorf R."/>
            <person name="Schwitalla J."/>
            <person name="Martin K."/>
            <person name="De Beer W."/>
            <person name="Kaster A.-K."/>
            <person name="Vollmers J."/>
            <person name="Poulsen M."/>
            <person name="Beemelmanns C."/>
        </authorList>
    </citation>
    <scope>NUCLEOTIDE SEQUENCE [LARGE SCALE GENOMIC DNA]</scope>
    <source>
        <strain evidence="2 3">RB20</strain>
    </source>
</reference>
<protein>
    <submittedName>
        <fullName evidence="2">Uncharacterized protein</fullName>
    </submittedName>
</protein>
<dbReference type="Proteomes" id="UP000438448">
    <property type="component" value="Unassembled WGS sequence"/>
</dbReference>
<gene>
    <name evidence="2" type="ORF">NRB20_65880</name>
</gene>
<comment type="caution">
    <text evidence="2">The sequence shown here is derived from an EMBL/GenBank/DDBJ whole genome shotgun (WGS) entry which is preliminary data.</text>
</comment>
<keyword evidence="1" id="KW-0812">Transmembrane</keyword>
<proteinExistence type="predicted"/>
<evidence type="ECO:0000313" key="2">
    <source>
        <dbReference type="EMBL" id="MQY23458.1"/>
    </source>
</evidence>
<dbReference type="AlphaFoldDB" id="A0A7K0DCR0"/>
<name>A0A7K0DCR0_9NOCA</name>
<keyword evidence="1" id="KW-1133">Transmembrane helix</keyword>
<sequence length="73" mass="8141">MSVSCEVVWVSWLVEAGLVVVWVSWVVVWPRSLRAFFRSCQIVFSFFSRGVSFLKLAASLANSSEIVVTVLAT</sequence>
<keyword evidence="3" id="KW-1185">Reference proteome</keyword>
<evidence type="ECO:0000256" key="1">
    <source>
        <dbReference type="SAM" id="Phobius"/>
    </source>
</evidence>
<dbReference type="EMBL" id="WEGK01000020">
    <property type="protein sequence ID" value="MQY23458.1"/>
    <property type="molecule type" value="Genomic_DNA"/>
</dbReference>
<feature type="transmembrane region" description="Helical" evidence="1">
    <location>
        <begin position="12"/>
        <end position="29"/>
    </location>
</feature>
<evidence type="ECO:0000313" key="3">
    <source>
        <dbReference type="Proteomes" id="UP000438448"/>
    </source>
</evidence>
<accession>A0A7K0DCR0</accession>
<keyword evidence="1" id="KW-0472">Membrane</keyword>
<organism evidence="2 3">
    <name type="scientific">Nocardia macrotermitis</name>
    <dbReference type="NCBI Taxonomy" id="2585198"/>
    <lineage>
        <taxon>Bacteria</taxon>
        <taxon>Bacillati</taxon>
        <taxon>Actinomycetota</taxon>
        <taxon>Actinomycetes</taxon>
        <taxon>Mycobacteriales</taxon>
        <taxon>Nocardiaceae</taxon>
        <taxon>Nocardia</taxon>
    </lineage>
</organism>